<dbReference type="EMBL" id="CP079194">
    <property type="protein sequence ID" value="QXT39847.1"/>
    <property type="molecule type" value="Genomic_DNA"/>
</dbReference>
<keyword evidence="3" id="KW-1185">Reference proteome</keyword>
<dbReference type="PANTHER" id="PTHR38340:SF1">
    <property type="entry name" value="S-LAYER PROTEIN"/>
    <property type="match status" value="1"/>
</dbReference>
<sequence length="799" mass="81302">MAQMVINGQFQTGVSALDIGIADLMVVEQNGLSVLYASSGRNGGVSAFALDGAGSVSLRDTALYDPAWAEAALAELSLMEVNGALCIAVAGSGAEQLHLYDVNADGSLGSALQMSGVNSSMTQLLEVTQTDQQTLYMADAGGGSIHAYTIGGNGALSQAMQVSDTSTSYAAEVTAIGSANVMGNDYVISVSQSERGVSAYRLDGNSLVNTGNAGVNEGLGVMTPTDMEMVETGGRSFVVLASAPSDGQGQSGAITVMEVAQDGSLVATDHVIDTADTHFGNVQTLEVVETGGRHYVIAGGGDDGVTLFVMLPHGRLQLLGTLSGDAGLQNISSIAAAVESDSLHIFVASEMQGGVTEITLDVADQGMMVAVSHGGGSLAGGALDDVLIGGAGADSLTGGAGDDVLEDGLGVDTLHGGNGADIFVMRSDFTHDVIEDFQAGVDRIDLSAWPMLYDAAQIGYTATAQGAVLDWRGETLEVFSRSGQTLSFTQVHAAILKTADRVPDFSLYGGNSGDDAIAGTAINDAVDAGDGADTVTGLSGDDYVNAGRGNDVVSGDGGRDTLSLGDGSDYVEGGDGDDLIYGGSGRDEIWGGNQADTIHGGAGVDTIRGQQGEDLIYGGNERDIILGDNSDDTLYGEHGNDVVRGGNGDDLVVGGDGSDRLFGANHEDTIYGGAGDDLVRAGYQADFVDGGAGNDSLVGGGGFDTLIGGAGNDTMEGNFNADRFHFDDGHGDDVILDFDAGNDAEKLVFTELATMNSYADVLTASVQKGADVLIDTGGGSSILLQDVSLLDLDVQDFLF</sequence>
<dbReference type="PANTHER" id="PTHR38340">
    <property type="entry name" value="S-LAYER PROTEIN"/>
    <property type="match status" value="1"/>
</dbReference>
<dbReference type="RefSeq" id="WP_219002785.1">
    <property type="nucleotide sequence ID" value="NZ_CP079194.1"/>
</dbReference>
<organism evidence="2 3">
    <name type="scientific">Gymnodinialimonas ceratoperidinii</name>
    <dbReference type="NCBI Taxonomy" id="2856823"/>
    <lineage>
        <taxon>Bacteria</taxon>
        <taxon>Pseudomonadati</taxon>
        <taxon>Pseudomonadota</taxon>
        <taxon>Alphaproteobacteria</taxon>
        <taxon>Rhodobacterales</taxon>
        <taxon>Paracoccaceae</taxon>
        <taxon>Gymnodinialimonas</taxon>
    </lineage>
</organism>
<dbReference type="Proteomes" id="UP000825009">
    <property type="component" value="Chromosome"/>
</dbReference>
<dbReference type="KEGG" id="gce:KYE46_00875"/>
<dbReference type="InterPro" id="IPR050557">
    <property type="entry name" value="RTX_toxin/Mannuronan_C5-epim"/>
</dbReference>
<evidence type="ECO:0000256" key="1">
    <source>
        <dbReference type="SAM" id="MobiDB-lite"/>
    </source>
</evidence>
<reference evidence="2 3" key="1">
    <citation type="submission" date="2021-07" db="EMBL/GenBank/DDBJ databases">
        <title>A novel Jannaschia species isolated from marine dinoflagellate Ceratoperidinium margalefii.</title>
        <authorList>
            <person name="Jiang Y."/>
            <person name="Li Z."/>
        </authorList>
    </citation>
    <scope>NUCLEOTIDE SEQUENCE [LARGE SCALE GENOMIC DNA]</scope>
    <source>
        <strain evidence="2 3">J12C1-MA-4</strain>
    </source>
</reference>
<evidence type="ECO:0000313" key="2">
    <source>
        <dbReference type="EMBL" id="QXT39847.1"/>
    </source>
</evidence>
<dbReference type="AlphaFoldDB" id="A0A8F6YD55"/>
<evidence type="ECO:0000313" key="3">
    <source>
        <dbReference type="Proteomes" id="UP000825009"/>
    </source>
</evidence>
<protein>
    <submittedName>
        <fullName evidence="2">Uncharacterized protein</fullName>
    </submittedName>
</protein>
<accession>A0A8F6YD55</accession>
<dbReference type="PROSITE" id="PS00330">
    <property type="entry name" value="HEMOLYSIN_CALCIUM"/>
    <property type="match status" value="3"/>
</dbReference>
<dbReference type="GO" id="GO:0005509">
    <property type="term" value="F:calcium ion binding"/>
    <property type="evidence" value="ECO:0007669"/>
    <property type="project" value="InterPro"/>
</dbReference>
<dbReference type="Pfam" id="PF00353">
    <property type="entry name" value="HemolysinCabind"/>
    <property type="match status" value="6"/>
</dbReference>
<dbReference type="InterPro" id="IPR001343">
    <property type="entry name" value="Hemolysn_Ca-bd"/>
</dbReference>
<gene>
    <name evidence="2" type="ORF">KYE46_00875</name>
</gene>
<feature type="region of interest" description="Disordered" evidence="1">
    <location>
        <begin position="549"/>
        <end position="568"/>
    </location>
</feature>
<dbReference type="InterPro" id="IPR018511">
    <property type="entry name" value="Hemolysin-typ_Ca-bd_CS"/>
</dbReference>
<proteinExistence type="predicted"/>
<name>A0A8F6YD55_9RHOB</name>